<dbReference type="Pfam" id="PF00562">
    <property type="entry name" value="RNA_pol_Rpb2_6"/>
    <property type="match status" value="1"/>
</dbReference>
<evidence type="ECO:0000313" key="17">
    <source>
        <dbReference type="Proteomes" id="UP000178302"/>
    </source>
</evidence>
<organism evidence="16 17">
    <name type="scientific">Candidatus Tagabacteria bacterium RIFCSPLOWO2_01_FULL_39_11</name>
    <dbReference type="NCBI Taxonomy" id="1802295"/>
    <lineage>
        <taxon>Bacteria</taxon>
        <taxon>Candidatus Tagaibacteriota</taxon>
    </lineage>
</organism>
<dbReference type="InterPro" id="IPR037033">
    <property type="entry name" value="DNA-dir_RNAP_su2_hyb_sf"/>
</dbReference>
<evidence type="ECO:0000256" key="9">
    <source>
        <dbReference type="SAM" id="MobiDB-lite"/>
    </source>
</evidence>
<dbReference type="GO" id="GO:0003899">
    <property type="term" value="F:DNA-directed RNA polymerase activity"/>
    <property type="evidence" value="ECO:0007669"/>
    <property type="project" value="UniProtKB-UniRule"/>
</dbReference>
<dbReference type="InterPro" id="IPR007645">
    <property type="entry name" value="RNA_pol_Rpb2_3"/>
</dbReference>
<keyword evidence="1 6" id="KW-0240">DNA-directed RNA polymerase</keyword>
<comment type="catalytic activity">
    <reaction evidence="5 6 8">
        <text>RNA(n) + a ribonucleoside 5'-triphosphate = RNA(n+1) + diphosphate</text>
        <dbReference type="Rhea" id="RHEA:21248"/>
        <dbReference type="Rhea" id="RHEA-COMP:14527"/>
        <dbReference type="Rhea" id="RHEA-COMP:17342"/>
        <dbReference type="ChEBI" id="CHEBI:33019"/>
        <dbReference type="ChEBI" id="CHEBI:61557"/>
        <dbReference type="ChEBI" id="CHEBI:140395"/>
        <dbReference type="EC" id="2.7.7.6"/>
    </reaction>
</comment>
<accession>A0A1G2LR33</accession>
<comment type="subunit">
    <text evidence="6 8">The RNAP catalytic core consists of 2 alpha, 1 beta, 1 beta' and 1 omega subunit. When a sigma factor is associated with the core the holoenzyme is formed, which can initiate transcription.</text>
</comment>
<evidence type="ECO:0000256" key="7">
    <source>
        <dbReference type="RuleBase" id="RU000434"/>
    </source>
</evidence>
<evidence type="ECO:0000256" key="8">
    <source>
        <dbReference type="RuleBase" id="RU363031"/>
    </source>
</evidence>
<dbReference type="InterPro" id="IPR007121">
    <property type="entry name" value="RNA_pol_bsu_CS"/>
</dbReference>
<feature type="domain" description="RNA polymerase Rpb2" evidence="14">
    <location>
        <begin position="382"/>
        <end position="449"/>
    </location>
</feature>
<dbReference type="Gene3D" id="2.40.50.100">
    <property type="match status" value="1"/>
</dbReference>
<sequence length="1078" mass="120411">MSIPKKYFSKYKKPLAELTLFTEMQLSSFKWLLEKGLAELFKDFSPINDYTEKELFLEFTGYLIDKPKHDEYFAKNHNLDYAAPLKAEAQLTNKKTGEVKKQEIFLCDLPLMTERGTFIVNGVERAIVAQLIRSFGAYFTLNIIKGKKYFGAKIIPSRGVWLEIETESDGAIYARIDRKRKFPVSVILKIFKMTETEIKAHFKNIDTGETPFIKNTLEKDSTKNIDEAYTEIFKRIRPGELATLDNAKGLLESIFDETRYDLSTVGRYKLNQKIGISLGNIENQPRVLSLGDLLLVIEKIIKLNNDPASVADDIDHLGNRRVRGVGEMLRERLRVGMTRMKRIAQDRMSTLDVDTMTPSQLINASQFIAVVKEFFMTSQLSQFMNQKNILDELEHLRRLSALGPGGLIRERAGFEVRDVHPSHYGRICPIETPEGSSIGLVVHLALFARLNDLGILQTPYRKVVDGRITPEIVYLDALEESRYNIAHAGIGYDEEGSIIDDDVEGRIKGHPSIISKDKVDFIDVMPSQAFSVATNLIPFLNHDDANRALMGSNMQRQAVPCVSPEMPLVATGLEEKVARDSGRLIIAGEDGEVAEIDASRIVLKTKDGKEKTYNIINFIKSNDFTLIHQKPIVNKGDFIKKGDVLADASSSNQSQLALGQNVLVGFLSLGGNNFEDAIIISQRLVRNDVFTSIHIEDFSVAVRDTKLGPEVTTYDIPNVSEEKLKNLDEEGIIRIGAEVNAGDILVGKISPKGEAELTPEERLLRAIFGEKARDIKDSSLNLPHGKHGKVIGVKIFSRERGDKLETGVIKQIHVEIAQIRKISVGDKLAGRHGNKGVIAKILPEEDMPYMEDGTPIDVVLNPLGVASRMNIGQILETHLGLAAHKLGYQAIVPAFQGAEDEEIHEELRKAGMPSHGKVVLYDGRTGERFDQEVTIGYMYVMKLIHMVEDKLHMRSIGSYSLITQQPLGGKAQGGGQRFGEMEVWALEGYGSAYTLQEMLTIKSDDVLGRVSAYDAIVRGEEFKAPHLPASFNVLVNELKGLALDVELVGRRDEEDVEERISDKMEAQKEIAKKRAASH</sequence>
<dbReference type="EC" id="2.7.7.6" evidence="6 8"/>
<dbReference type="InterPro" id="IPR037034">
    <property type="entry name" value="RNA_pol_Rpb2_2_sf"/>
</dbReference>
<feature type="domain" description="RNA polymerase Rpb2" evidence="11">
    <location>
        <begin position="974"/>
        <end position="1048"/>
    </location>
</feature>
<dbReference type="InterPro" id="IPR019462">
    <property type="entry name" value="DNA-dir_RNA_pol_bsu_external_1"/>
</dbReference>
<feature type="region of interest" description="Disordered" evidence="9">
    <location>
        <begin position="1056"/>
        <end position="1078"/>
    </location>
</feature>
<evidence type="ECO:0000256" key="1">
    <source>
        <dbReference type="ARBA" id="ARBA00022478"/>
    </source>
</evidence>
<dbReference type="EMBL" id="MHQZ01000017">
    <property type="protein sequence ID" value="OHA14098.1"/>
    <property type="molecule type" value="Genomic_DNA"/>
</dbReference>
<evidence type="ECO:0000313" key="16">
    <source>
        <dbReference type="EMBL" id="OHA14098.1"/>
    </source>
</evidence>
<dbReference type="AlphaFoldDB" id="A0A1G2LR33"/>
<dbReference type="CDD" id="cd00653">
    <property type="entry name" value="RNA_pol_B_RPB2"/>
    <property type="match status" value="1"/>
</dbReference>
<keyword evidence="4 6" id="KW-0804">Transcription</keyword>
<feature type="compositionally biased region" description="Basic and acidic residues" evidence="9">
    <location>
        <begin position="1056"/>
        <end position="1072"/>
    </location>
</feature>
<comment type="similarity">
    <text evidence="6 7">Belongs to the RNA polymerase beta chain family.</text>
</comment>
<evidence type="ECO:0000259" key="10">
    <source>
        <dbReference type="Pfam" id="PF00562"/>
    </source>
</evidence>
<dbReference type="Gene3D" id="2.40.270.10">
    <property type="entry name" value="DNA-directed RNA polymerase, subunit 2, domain 6"/>
    <property type="match status" value="2"/>
</dbReference>
<evidence type="ECO:0000259" key="15">
    <source>
        <dbReference type="Pfam" id="PF10385"/>
    </source>
</evidence>
<dbReference type="InterPro" id="IPR014724">
    <property type="entry name" value="RNA_pol_RPB2_OB-fold"/>
</dbReference>
<dbReference type="Pfam" id="PF04565">
    <property type="entry name" value="RNA_pol_Rpb2_3"/>
    <property type="match status" value="1"/>
</dbReference>
<dbReference type="InterPro" id="IPR042107">
    <property type="entry name" value="DNA-dir_RNA_pol_bsu_ext_1_sf"/>
</dbReference>
<evidence type="ECO:0000256" key="5">
    <source>
        <dbReference type="ARBA" id="ARBA00048552"/>
    </source>
</evidence>
<dbReference type="GO" id="GO:0032549">
    <property type="term" value="F:ribonucleoside binding"/>
    <property type="evidence" value="ECO:0007669"/>
    <property type="project" value="InterPro"/>
</dbReference>
<evidence type="ECO:0000256" key="3">
    <source>
        <dbReference type="ARBA" id="ARBA00022695"/>
    </source>
</evidence>
<comment type="caution">
    <text evidence="16">The sequence shown here is derived from an EMBL/GenBank/DDBJ whole genome shotgun (WGS) entry which is preliminary data.</text>
</comment>
<keyword evidence="3 6" id="KW-0548">Nucleotidyltransferase</keyword>
<dbReference type="InterPro" id="IPR007642">
    <property type="entry name" value="RNA_pol_Rpb2_2"/>
</dbReference>
<evidence type="ECO:0000256" key="2">
    <source>
        <dbReference type="ARBA" id="ARBA00022679"/>
    </source>
</evidence>
<dbReference type="InterPro" id="IPR007644">
    <property type="entry name" value="RNA_pol_bsu_protrusion"/>
</dbReference>
<feature type="domain" description="RNA polymerase beta subunit protrusion" evidence="13">
    <location>
        <begin position="22"/>
        <end position="366"/>
    </location>
</feature>
<evidence type="ECO:0000256" key="4">
    <source>
        <dbReference type="ARBA" id="ARBA00023163"/>
    </source>
</evidence>
<name>A0A1G2LR33_9BACT</name>
<dbReference type="Proteomes" id="UP000178302">
    <property type="component" value="Unassembled WGS sequence"/>
</dbReference>
<dbReference type="Pfam" id="PF04561">
    <property type="entry name" value="RNA_pol_Rpb2_2"/>
    <property type="match status" value="1"/>
</dbReference>
<comment type="function">
    <text evidence="6 8">DNA-dependent RNA polymerase catalyzes the transcription of DNA into RNA using the four ribonucleoside triphosphates as substrates.</text>
</comment>
<evidence type="ECO:0000259" key="14">
    <source>
        <dbReference type="Pfam" id="PF04565"/>
    </source>
</evidence>
<dbReference type="Pfam" id="PF10385">
    <property type="entry name" value="RNA_pol_Rpb2_45"/>
    <property type="match status" value="1"/>
</dbReference>
<dbReference type="PROSITE" id="PS01166">
    <property type="entry name" value="RNA_POL_BETA"/>
    <property type="match status" value="1"/>
</dbReference>
<dbReference type="PANTHER" id="PTHR20856">
    <property type="entry name" value="DNA-DIRECTED RNA POLYMERASE I SUBUNIT 2"/>
    <property type="match status" value="1"/>
</dbReference>
<dbReference type="NCBIfam" id="NF001616">
    <property type="entry name" value="PRK00405.1"/>
    <property type="match status" value="1"/>
</dbReference>
<evidence type="ECO:0000259" key="12">
    <source>
        <dbReference type="Pfam" id="PF04561"/>
    </source>
</evidence>
<dbReference type="Gene3D" id="2.40.50.150">
    <property type="match status" value="1"/>
</dbReference>
<feature type="domain" description="DNA-directed RNA polymerase subunit 2 hybrid-binding" evidence="10">
    <location>
        <begin position="587"/>
        <end position="972"/>
    </location>
</feature>
<dbReference type="InterPro" id="IPR015712">
    <property type="entry name" value="DNA-dir_RNA_pol_su2"/>
</dbReference>
<reference evidence="16 17" key="1">
    <citation type="journal article" date="2016" name="Nat. Commun.">
        <title>Thousands of microbial genomes shed light on interconnected biogeochemical processes in an aquifer system.</title>
        <authorList>
            <person name="Anantharaman K."/>
            <person name="Brown C.T."/>
            <person name="Hug L.A."/>
            <person name="Sharon I."/>
            <person name="Castelle C.J."/>
            <person name="Probst A.J."/>
            <person name="Thomas B.C."/>
            <person name="Singh A."/>
            <person name="Wilkins M.J."/>
            <person name="Karaoz U."/>
            <person name="Brodie E.L."/>
            <person name="Williams K.H."/>
            <person name="Hubbard S.S."/>
            <person name="Banfield J.F."/>
        </authorList>
    </citation>
    <scope>NUCLEOTIDE SEQUENCE [LARGE SCALE GENOMIC DNA]</scope>
</reference>
<proteinExistence type="inferred from homology"/>
<keyword evidence="2 6" id="KW-0808">Transferase</keyword>
<dbReference type="HAMAP" id="MF_01321">
    <property type="entry name" value="RNApol_bact_RpoB"/>
    <property type="match status" value="1"/>
</dbReference>
<gene>
    <name evidence="6" type="primary">rpoB</name>
    <name evidence="16" type="ORF">A2909_02785</name>
</gene>
<protein>
    <recommendedName>
        <fullName evidence="6 8">DNA-directed RNA polymerase subunit beta</fullName>
        <shortName evidence="6">RNAP subunit beta</shortName>
        <ecNumber evidence="6 8">2.7.7.6</ecNumber>
    </recommendedName>
    <alternativeName>
        <fullName evidence="6">RNA polymerase subunit beta</fullName>
    </alternativeName>
    <alternativeName>
        <fullName evidence="6">Transcriptase subunit beta</fullName>
    </alternativeName>
</protein>
<dbReference type="Pfam" id="PF04563">
    <property type="entry name" value="RNA_pol_Rpb2_1"/>
    <property type="match status" value="1"/>
</dbReference>
<feature type="domain" description="DNA-directed RNA polymerase beta subunit external 1" evidence="15">
    <location>
        <begin position="460"/>
        <end position="524"/>
    </location>
</feature>
<dbReference type="Gene3D" id="3.90.1110.10">
    <property type="entry name" value="RNA polymerase Rpb2, domain 2"/>
    <property type="match status" value="1"/>
</dbReference>
<dbReference type="GO" id="GO:0003677">
    <property type="term" value="F:DNA binding"/>
    <property type="evidence" value="ECO:0007669"/>
    <property type="project" value="UniProtKB-UniRule"/>
</dbReference>
<dbReference type="Pfam" id="PF04560">
    <property type="entry name" value="RNA_pol_Rpb2_7"/>
    <property type="match status" value="1"/>
</dbReference>
<evidence type="ECO:0000256" key="6">
    <source>
        <dbReference type="HAMAP-Rule" id="MF_01321"/>
    </source>
</evidence>
<dbReference type="GO" id="GO:0006351">
    <property type="term" value="P:DNA-templated transcription"/>
    <property type="evidence" value="ECO:0007669"/>
    <property type="project" value="UniProtKB-UniRule"/>
</dbReference>
<dbReference type="Gene3D" id="2.30.150.10">
    <property type="entry name" value="DNA-directed RNA polymerase, beta subunit, external 1 domain"/>
    <property type="match status" value="1"/>
</dbReference>
<dbReference type="InterPro" id="IPR007641">
    <property type="entry name" value="RNA_pol_Rpb2_7"/>
</dbReference>
<dbReference type="SUPFAM" id="SSF64484">
    <property type="entry name" value="beta and beta-prime subunits of DNA dependent RNA-polymerase"/>
    <property type="match status" value="1"/>
</dbReference>
<dbReference type="Gene3D" id="3.90.1100.10">
    <property type="match status" value="1"/>
</dbReference>
<dbReference type="NCBIfam" id="TIGR02013">
    <property type="entry name" value="rpoB"/>
    <property type="match status" value="1"/>
</dbReference>
<dbReference type="InterPro" id="IPR007120">
    <property type="entry name" value="DNA-dir_RNAP_su2_dom"/>
</dbReference>
<evidence type="ECO:0000259" key="13">
    <source>
        <dbReference type="Pfam" id="PF04563"/>
    </source>
</evidence>
<dbReference type="Gene3D" id="3.90.1800.10">
    <property type="entry name" value="RNA polymerase alpha subunit dimerisation domain"/>
    <property type="match status" value="1"/>
</dbReference>
<dbReference type="GO" id="GO:0000428">
    <property type="term" value="C:DNA-directed RNA polymerase complex"/>
    <property type="evidence" value="ECO:0007669"/>
    <property type="project" value="UniProtKB-KW"/>
</dbReference>
<dbReference type="InterPro" id="IPR010243">
    <property type="entry name" value="RNA_pol_bsu_bac"/>
</dbReference>
<evidence type="ECO:0000259" key="11">
    <source>
        <dbReference type="Pfam" id="PF04560"/>
    </source>
</evidence>
<feature type="domain" description="RNA polymerase Rpb2" evidence="12">
    <location>
        <begin position="153"/>
        <end position="323"/>
    </location>
</feature>